<dbReference type="Proteomes" id="UP000012101">
    <property type="component" value="Unassembled WGS sequence"/>
</dbReference>
<dbReference type="EMBL" id="AFJM02000022">
    <property type="protein sequence ID" value="EMM73978.1"/>
    <property type="molecule type" value="Genomic_DNA"/>
</dbReference>
<organism evidence="1 2">
    <name type="scientific">Leptospira weilii str. 2006001855</name>
    <dbReference type="NCBI Taxonomy" id="996804"/>
    <lineage>
        <taxon>Bacteria</taxon>
        <taxon>Pseudomonadati</taxon>
        <taxon>Spirochaetota</taxon>
        <taxon>Spirochaetia</taxon>
        <taxon>Leptospirales</taxon>
        <taxon>Leptospiraceae</taxon>
        <taxon>Leptospira</taxon>
    </lineage>
</organism>
<sequence length="66" mass="7677">MLFDGRTQGFLHDLELEIFYRQIVCLHIGRRQRQSEDERFGPTRGSPVYMTFAAISEFEKIPPGST</sequence>
<gene>
    <name evidence="1" type="ORF">LEP1GSC038_2289</name>
</gene>
<evidence type="ECO:0000313" key="2">
    <source>
        <dbReference type="Proteomes" id="UP000012101"/>
    </source>
</evidence>
<evidence type="ECO:0000313" key="1">
    <source>
        <dbReference type="EMBL" id="EMM73978.1"/>
    </source>
</evidence>
<comment type="caution">
    <text evidence="1">The sequence shown here is derived from an EMBL/GenBank/DDBJ whole genome shotgun (WGS) entry which is preliminary data.</text>
</comment>
<reference evidence="1 2" key="1">
    <citation type="submission" date="2013-01" db="EMBL/GenBank/DDBJ databases">
        <authorList>
            <person name="Harkins D.M."/>
            <person name="Durkin A.S."/>
            <person name="Brinkac L.M."/>
            <person name="Haft D.H."/>
            <person name="Selengut J.D."/>
            <person name="Sanka R."/>
            <person name="DePew J."/>
            <person name="Purushe J."/>
            <person name="Hospenthal D.R."/>
            <person name="Murray C.K."/>
            <person name="Pimentel G."/>
            <person name="Wasfy M."/>
            <person name="Vinetz J.M."/>
            <person name="Sutton G.G."/>
            <person name="Nierman W.C."/>
            <person name="Fouts D.E."/>
        </authorList>
    </citation>
    <scope>NUCLEOTIDE SEQUENCE [LARGE SCALE GENOMIC DNA]</scope>
    <source>
        <strain evidence="1 2">2006001855</strain>
    </source>
</reference>
<name>M6FMH0_9LEPT</name>
<proteinExistence type="predicted"/>
<protein>
    <submittedName>
        <fullName evidence="1">Uncharacterized protein</fullName>
    </submittedName>
</protein>
<accession>M6FMH0</accession>
<dbReference type="AlphaFoldDB" id="M6FMH0"/>